<gene>
    <name evidence="2" type="ORF">Q5H94_13600</name>
</gene>
<proteinExistence type="predicted"/>
<keyword evidence="3" id="KW-1185">Reference proteome</keyword>
<keyword evidence="1" id="KW-0732">Signal</keyword>
<feature type="signal peptide" evidence="1">
    <location>
        <begin position="1"/>
        <end position="19"/>
    </location>
</feature>
<evidence type="ECO:0000256" key="1">
    <source>
        <dbReference type="SAM" id="SignalP"/>
    </source>
</evidence>
<dbReference type="RefSeq" id="WP_304561820.1">
    <property type="nucleotide sequence ID" value="NZ_JAUQSZ010000009.1"/>
</dbReference>
<reference evidence="2" key="1">
    <citation type="submission" date="2023-07" db="EMBL/GenBank/DDBJ databases">
        <authorList>
            <person name="Kim M.K."/>
        </authorList>
    </citation>
    <scope>NUCLEOTIDE SEQUENCE</scope>
    <source>
        <strain evidence="2">CA1-15</strain>
    </source>
</reference>
<evidence type="ECO:0000313" key="3">
    <source>
        <dbReference type="Proteomes" id="UP001176468"/>
    </source>
</evidence>
<dbReference type="Proteomes" id="UP001176468">
    <property type="component" value="Unassembled WGS sequence"/>
</dbReference>
<protein>
    <submittedName>
        <fullName evidence="2">Uncharacterized protein</fullName>
    </submittedName>
</protein>
<organism evidence="2 3">
    <name type="scientific">Sphingomonas immobilis</name>
    <dbReference type="NCBI Taxonomy" id="3063997"/>
    <lineage>
        <taxon>Bacteria</taxon>
        <taxon>Pseudomonadati</taxon>
        <taxon>Pseudomonadota</taxon>
        <taxon>Alphaproteobacteria</taxon>
        <taxon>Sphingomonadales</taxon>
        <taxon>Sphingomonadaceae</taxon>
        <taxon>Sphingomonas</taxon>
    </lineage>
</organism>
<sequence>MVLLMLLQAATATAAPAPAAPPATPDWAPVVKIDPATKLGSVSTSVHAADGKSRLVVRCDLPKPDIKAASVQFIPKPPFAKASPRPVTITPDDGQALGTNWEFPGGGAYIANDAVVTTLTVAIAHAKAIKVRAIGTDNVPIDATFAGPGSETVIRQVLDACGYVFGQMPVAPPPPPEKPVDPDQ</sequence>
<evidence type="ECO:0000313" key="2">
    <source>
        <dbReference type="EMBL" id="MDO7843366.1"/>
    </source>
</evidence>
<accession>A0ABT9A2Z7</accession>
<comment type="caution">
    <text evidence="2">The sequence shown here is derived from an EMBL/GenBank/DDBJ whole genome shotgun (WGS) entry which is preliminary data.</text>
</comment>
<dbReference type="EMBL" id="JAUQSZ010000009">
    <property type="protein sequence ID" value="MDO7843366.1"/>
    <property type="molecule type" value="Genomic_DNA"/>
</dbReference>
<feature type="chain" id="PRO_5045723564" evidence="1">
    <location>
        <begin position="20"/>
        <end position="184"/>
    </location>
</feature>
<name>A0ABT9A2Z7_9SPHN</name>